<keyword evidence="1" id="KW-0472">Membrane</keyword>
<dbReference type="AlphaFoldDB" id="A0A8J7NJV6"/>
<dbReference type="PANTHER" id="PTHR28399:SF1">
    <property type="entry name" value="BARTTIN"/>
    <property type="match status" value="1"/>
</dbReference>
<protein>
    <submittedName>
        <fullName evidence="2">BSND protein</fullName>
    </submittedName>
</protein>
<evidence type="ECO:0000313" key="3">
    <source>
        <dbReference type="Proteomes" id="UP000736164"/>
    </source>
</evidence>
<dbReference type="Pfam" id="PF15462">
    <property type="entry name" value="Barttin"/>
    <property type="match status" value="1"/>
</dbReference>
<sequence length="178" mass="19913">MADNKPYRYSLIVLGLFVVTIGMFLMSVEEPQIYATFCAMGILMVVVGIIWSMCQCYPKMQDDFLFPEKAPLCAAPSTAEVLDEKRCNERHFKGHQAHSHWHHCSDDIAMIDTSVNNEKHYCCTEADGVHANTLLSSPLGHLQKATEKGAEAEELYYGKVEDPCHVASDLDSELSELP</sequence>
<comment type="caution">
    <text evidence="2">The sequence shown here is derived from an EMBL/GenBank/DDBJ whole genome shotgun (WGS) entry which is preliminary data.</text>
</comment>
<feature type="transmembrane region" description="Helical" evidence="1">
    <location>
        <begin position="33"/>
        <end position="54"/>
    </location>
</feature>
<dbReference type="GO" id="GO:0006821">
    <property type="term" value="P:chloride transport"/>
    <property type="evidence" value="ECO:0007669"/>
    <property type="project" value="InterPro"/>
</dbReference>
<dbReference type="GO" id="GO:0016323">
    <property type="term" value="C:basolateral plasma membrane"/>
    <property type="evidence" value="ECO:0007669"/>
    <property type="project" value="TreeGrafter"/>
</dbReference>
<keyword evidence="3" id="KW-1185">Reference proteome</keyword>
<dbReference type="Proteomes" id="UP000736164">
    <property type="component" value="Unassembled WGS sequence"/>
</dbReference>
<evidence type="ECO:0000313" key="2">
    <source>
        <dbReference type="EMBL" id="MBN3313330.1"/>
    </source>
</evidence>
<keyword evidence="1" id="KW-1133">Transmembrane helix</keyword>
<name>A0A8J7NJV6_ATRSP</name>
<dbReference type="InterPro" id="IPR029181">
    <property type="entry name" value="Barttin"/>
</dbReference>
<reference evidence="2" key="1">
    <citation type="journal article" date="2021" name="Cell">
        <title>Tracing the genetic footprints of vertebrate landing in non-teleost ray-finned fishes.</title>
        <authorList>
            <person name="Bi X."/>
            <person name="Wang K."/>
            <person name="Yang L."/>
            <person name="Pan H."/>
            <person name="Jiang H."/>
            <person name="Wei Q."/>
            <person name="Fang M."/>
            <person name="Yu H."/>
            <person name="Zhu C."/>
            <person name="Cai Y."/>
            <person name="He Y."/>
            <person name="Gan X."/>
            <person name="Zeng H."/>
            <person name="Yu D."/>
            <person name="Zhu Y."/>
            <person name="Jiang H."/>
            <person name="Qiu Q."/>
            <person name="Yang H."/>
            <person name="Zhang Y.E."/>
            <person name="Wang W."/>
            <person name="Zhu M."/>
            <person name="He S."/>
            <person name="Zhang G."/>
        </authorList>
    </citation>
    <scope>NUCLEOTIDE SEQUENCE</scope>
    <source>
        <strain evidence="2">Allg_001</strain>
    </source>
</reference>
<gene>
    <name evidence="2" type="primary">Bsnd</name>
    <name evidence="2" type="ORF">GTO95_0008521</name>
</gene>
<feature type="transmembrane region" description="Helical" evidence="1">
    <location>
        <begin position="7"/>
        <end position="27"/>
    </location>
</feature>
<proteinExistence type="predicted"/>
<dbReference type="GO" id="GO:0017081">
    <property type="term" value="F:chloride channel regulator activity"/>
    <property type="evidence" value="ECO:0007669"/>
    <property type="project" value="TreeGrafter"/>
</dbReference>
<dbReference type="EMBL" id="JAAWVO010011288">
    <property type="protein sequence ID" value="MBN3313330.1"/>
    <property type="molecule type" value="Genomic_DNA"/>
</dbReference>
<evidence type="ECO:0000256" key="1">
    <source>
        <dbReference type="SAM" id="Phobius"/>
    </source>
</evidence>
<feature type="non-terminal residue" evidence="2">
    <location>
        <position position="178"/>
    </location>
</feature>
<accession>A0A8J7NJV6</accession>
<organism evidence="2 3">
    <name type="scientific">Atractosteus spatula</name>
    <name type="common">Alligator gar</name>
    <name type="synonym">Lepisosteus spatula</name>
    <dbReference type="NCBI Taxonomy" id="7917"/>
    <lineage>
        <taxon>Eukaryota</taxon>
        <taxon>Metazoa</taxon>
        <taxon>Chordata</taxon>
        <taxon>Craniata</taxon>
        <taxon>Vertebrata</taxon>
        <taxon>Euteleostomi</taxon>
        <taxon>Actinopterygii</taxon>
        <taxon>Neopterygii</taxon>
        <taxon>Holostei</taxon>
        <taxon>Semionotiformes</taxon>
        <taxon>Lepisosteidae</taxon>
        <taxon>Atractosteus</taxon>
    </lineage>
</organism>
<dbReference type="PANTHER" id="PTHR28399">
    <property type="entry name" value="BARTTIN"/>
    <property type="match status" value="1"/>
</dbReference>
<feature type="non-terminal residue" evidence="2">
    <location>
        <position position="1"/>
    </location>
</feature>
<keyword evidence="1" id="KW-0812">Transmembrane</keyword>